<evidence type="ECO:0000313" key="2">
    <source>
        <dbReference type="Proteomes" id="UP001295684"/>
    </source>
</evidence>
<proteinExistence type="predicted"/>
<sequence>MGGSSSHNKFNLSNHQILDRLIVLTKVGDYEEFIDVLQDATQGKPGKIDDIQKELKEKHEFDLPKEVCKYGNYEIYKYLKEKSPSSFNFGLDQFDAKGDGVNCIHLAVKNNQREFIELLSPSKEEINQKTKEKGETPLFFSLKYIRDADQKKLMLQSLKELGADPHIKNDDGLLAHQAYEDEYYNIFKPNLKRSKLGHMFELTNLTTSSEPAEIKEAIFNNWREFISQGSPSDRIEEDLSFAISEKERILRKFNNVQGTDPLDAHKTYNSEDSLRIQLKRKQLEVISRDILRSFDKYH</sequence>
<dbReference type="Proteomes" id="UP001295684">
    <property type="component" value="Unassembled WGS sequence"/>
</dbReference>
<comment type="caution">
    <text evidence="1">The sequence shown here is derived from an EMBL/GenBank/DDBJ whole genome shotgun (WGS) entry which is preliminary data.</text>
</comment>
<organism evidence="1 2">
    <name type="scientific">Euplotes crassus</name>
    <dbReference type="NCBI Taxonomy" id="5936"/>
    <lineage>
        <taxon>Eukaryota</taxon>
        <taxon>Sar</taxon>
        <taxon>Alveolata</taxon>
        <taxon>Ciliophora</taxon>
        <taxon>Intramacronucleata</taxon>
        <taxon>Spirotrichea</taxon>
        <taxon>Hypotrichia</taxon>
        <taxon>Euplotida</taxon>
        <taxon>Euplotidae</taxon>
        <taxon>Moneuplotes</taxon>
    </lineage>
</organism>
<dbReference type="EMBL" id="CAMPGE010018404">
    <property type="protein sequence ID" value="CAI2376819.1"/>
    <property type="molecule type" value="Genomic_DNA"/>
</dbReference>
<gene>
    <name evidence="1" type="ORF">ECRASSUSDP1_LOCUS18196</name>
</gene>
<dbReference type="SUPFAM" id="SSF48403">
    <property type="entry name" value="Ankyrin repeat"/>
    <property type="match status" value="1"/>
</dbReference>
<reference evidence="1" key="1">
    <citation type="submission" date="2023-07" db="EMBL/GenBank/DDBJ databases">
        <authorList>
            <consortium name="AG Swart"/>
            <person name="Singh M."/>
            <person name="Singh A."/>
            <person name="Seah K."/>
            <person name="Emmerich C."/>
        </authorList>
    </citation>
    <scope>NUCLEOTIDE SEQUENCE</scope>
    <source>
        <strain evidence="1">DP1</strain>
    </source>
</reference>
<dbReference type="Gene3D" id="1.25.40.20">
    <property type="entry name" value="Ankyrin repeat-containing domain"/>
    <property type="match status" value="1"/>
</dbReference>
<keyword evidence="2" id="KW-1185">Reference proteome</keyword>
<protein>
    <recommendedName>
        <fullName evidence="3">Ankyrin repeat protein</fullName>
    </recommendedName>
</protein>
<evidence type="ECO:0000313" key="1">
    <source>
        <dbReference type="EMBL" id="CAI2376819.1"/>
    </source>
</evidence>
<name>A0AAD2D0W6_EUPCR</name>
<dbReference type="AlphaFoldDB" id="A0AAD2D0W6"/>
<accession>A0AAD2D0W6</accession>
<dbReference type="Pfam" id="PF12796">
    <property type="entry name" value="Ank_2"/>
    <property type="match status" value="1"/>
</dbReference>
<evidence type="ECO:0008006" key="3">
    <source>
        <dbReference type="Google" id="ProtNLM"/>
    </source>
</evidence>
<dbReference type="InterPro" id="IPR036770">
    <property type="entry name" value="Ankyrin_rpt-contain_sf"/>
</dbReference>
<dbReference type="InterPro" id="IPR002110">
    <property type="entry name" value="Ankyrin_rpt"/>
</dbReference>